<evidence type="ECO:0000313" key="2">
    <source>
        <dbReference type="Proteomes" id="UP000823937"/>
    </source>
</evidence>
<dbReference type="AlphaFoldDB" id="A0A9D1PMN7"/>
<evidence type="ECO:0000313" key="1">
    <source>
        <dbReference type="EMBL" id="HIV75363.1"/>
    </source>
</evidence>
<reference evidence="1" key="2">
    <citation type="submission" date="2021-04" db="EMBL/GenBank/DDBJ databases">
        <authorList>
            <person name="Gilroy R."/>
        </authorList>
    </citation>
    <scope>NUCLEOTIDE SEQUENCE</scope>
    <source>
        <strain evidence="1">CHK169-2315</strain>
    </source>
</reference>
<feature type="non-terminal residue" evidence="1">
    <location>
        <position position="1"/>
    </location>
</feature>
<accession>A0A9D1PMN7</accession>
<gene>
    <name evidence="1" type="ORF">H9895_09815</name>
</gene>
<organism evidence="1 2">
    <name type="scientific">Candidatus Pseudogracilibacillus intestinigallinarum</name>
    <dbReference type="NCBI Taxonomy" id="2838742"/>
    <lineage>
        <taxon>Bacteria</taxon>
        <taxon>Bacillati</taxon>
        <taxon>Bacillota</taxon>
        <taxon>Bacilli</taxon>
        <taxon>Bacillales</taxon>
        <taxon>Bacillaceae</taxon>
        <taxon>Pseudogracilibacillus</taxon>
    </lineage>
</organism>
<proteinExistence type="predicted"/>
<name>A0A9D1PMN7_9BACI</name>
<comment type="caution">
    <text evidence="1">The sequence shown here is derived from an EMBL/GenBank/DDBJ whole genome shotgun (WGS) entry which is preliminary data.</text>
</comment>
<sequence length="73" mass="9019">LKEEIDALMEKYDKSNFDMVSFVSNKNEKVEMVQFVMKTEPIETKEELVEEEEEDEKTMWQRFLDLFSWLKFW</sequence>
<dbReference type="Proteomes" id="UP000823937">
    <property type="component" value="Unassembled WGS sequence"/>
</dbReference>
<reference evidence="1" key="1">
    <citation type="journal article" date="2021" name="PeerJ">
        <title>Extensive microbial diversity within the chicken gut microbiome revealed by metagenomics and culture.</title>
        <authorList>
            <person name="Gilroy R."/>
            <person name="Ravi A."/>
            <person name="Getino M."/>
            <person name="Pursley I."/>
            <person name="Horton D.L."/>
            <person name="Alikhan N.F."/>
            <person name="Baker D."/>
            <person name="Gharbi K."/>
            <person name="Hall N."/>
            <person name="Watson M."/>
            <person name="Adriaenssens E.M."/>
            <person name="Foster-Nyarko E."/>
            <person name="Jarju S."/>
            <person name="Secka A."/>
            <person name="Antonio M."/>
            <person name="Oren A."/>
            <person name="Chaudhuri R.R."/>
            <person name="La Ragione R."/>
            <person name="Hildebrand F."/>
            <person name="Pallen M.J."/>
        </authorList>
    </citation>
    <scope>NUCLEOTIDE SEQUENCE</scope>
    <source>
        <strain evidence="1">CHK169-2315</strain>
    </source>
</reference>
<dbReference type="EMBL" id="DXHX01000136">
    <property type="protein sequence ID" value="HIV75363.1"/>
    <property type="molecule type" value="Genomic_DNA"/>
</dbReference>
<protein>
    <submittedName>
        <fullName evidence="1">YhgE/Pip domain-containing protein</fullName>
    </submittedName>
</protein>